<sequence length="149" mass="17093">MPKFLVLLSSVLLSLHCFAEDTILSRTEHIAAKFEVIYQLGLACEQQLNSSAGEGIFSKECKKYSKTIQSKYYLSAMAECEKLLEHHDESSKLLREESDLSRTNPKKYRKLNFEIKQIFQTCQPEVIANNYKSLTKVQEKIKAIGELPE</sequence>
<protein>
    <submittedName>
        <fullName evidence="2">Uncharacterized protein</fullName>
    </submittedName>
</protein>
<keyword evidence="1" id="KW-0732">Signal</keyword>
<proteinExistence type="predicted"/>
<comment type="caution">
    <text evidence="2">The sequence shown here is derived from an EMBL/GenBank/DDBJ whole genome shotgun (WGS) entry which is preliminary data.</text>
</comment>
<organism evidence="2 3">
    <name type="scientific">Cellvibrio zantedeschiae</name>
    <dbReference type="NCBI Taxonomy" id="1237077"/>
    <lineage>
        <taxon>Bacteria</taxon>
        <taxon>Pseudomonadati</taxon>
        <taxon>Pseudomonadota</taxon>
        <taxon>Gammaproteobacteria</taxon>
        <taxon>Cellvibrionales</taxon>
        <taxon>Cellvibrionaceae</taxon>
        <taxon>Cellvibrio</taxon>
    </lineage>
</organism>
<dbReference type="EMBL" id="BMYZ01000008">
    <property type="protein sequence ID" value="GGY88918.1"/>
    <property type="molecule type" value="Genomic_DNA"/>
</dbReference>
<dbReference type="Proteomes" id="UP000619761">
    <property type="component" value="Unassembled WGS sequence"/>
</dbReference>
<accession>A0ABQ3BB46</accession>
<name>A0ABQ3BB46_9GAMM</name>
<gene>
    <name evidence="2" type="ORF">GCM10011613_37260</name>
</gene>
<evidence type="ECO:0000313" key="3">
    <source>
        <dbReference type="Proteomes" id="UP000619761"/>
    </source>
</evidence>
<feature type="chain" id="PRO_5046070070" evidence="1">
    <location>
        <begin position="20"/>
        <end position="149"/>
    </location>
</feature>
<dbReference type="RefSeq" id="WP_189421470.1">
    <property type="nucleotide sequence ID" value="NZ_BMYZ01000008.1"/>
</dbReference>
<feature type="signal peptide" evidence="1">
    <location>
        <begin position="1"/>
        <end position="19"/>
    </location>
</feature>
<keyword evidence="3" id="KW-1185">Reference proteome</keyword>
<evidence type="ECO:0000313" key="2">
    <source>
        <dbReference type="EMBL" id="GGY88918.1"/>
    </source>
</evidence>
<evidence type="ECO:0000256" key="1">
    <source>
        <dbReference type="SAM" id="SignalP"/>
    </source>
</evidence>
<reference evidence="3" key="1">
    <citation type="journal article" date="2019" name="Int. J. Syst. Evol. Microbiol.">
        <title>The Global Catalogue of Microorganisms (GCM) 10K type strain sequencing project: providing services to taxonomists for standard genome sequencing and annotation.</title>
        <authorList>
            <consortium name="The Broad Institute Genomics Platform"/>
            <consortium name="The Broad Institute Genome Sequencing Center for Infectious Disease"/>
            <person name="Wu L."/>
            <person name="Ma J."/>
        </authorList>
    </citation>
    <scope>NUCLEOTIDE SEQUENCE [LARGE SCALE GENOMIC DNA]</scope>
    <source>
        <strain evidence="3">KCTC 32239</strain>
    </source>
</reference>